<evidence type="ECO:0000259" key="2">
    <source>
        <dbReference type="PROSITE" id="PS50883"/>
    </source>
</evidence>
<dbReference type="Pfam" id="PF00990">
    <property type="entry name" value="GGDEF"/>
    <property type="match status" value="1"/>
</dbReference>
<dbReference type="PROSITE" id="PS50112">
    <property type="entry name" value="PAS"/>
    <property type="match status" value="1"/>
</dbReference>
<dbReference type="InterPro" id="IPR000160">
    <property type="entry name" value="GGDEF_dom"/>
</dbReference>
<dbReference type="InterPro" id="IPR001610">
    <property type="entry name" value="PAC"/>
</dbReference>
<proteinExistence type="predicted"/>
<dbReference type="AlphaFoldDB" id="A0A285TGW7"/>
<dbReference type="InterPro" id="IPR043128">
    <property type="entry name" value="Rev_trsase/Diguanyl_cyclase"/>
</dbReference>
<dbReference type="SUPFAM" id="SSF55073">
    <property type="entry name" value="Nucleotide cyclase"/>
    <property type="match status" value="1"/>
</dbReference>
<dbReference type="Gene3D" id="3.20.20.450">
    <property type="entry name" value="EAL domain"/>
    <property type="match status" value="1"/>
</dbReference>
<evidence type="ECO:0000313" key="5">
    <source>
        <dbReference type="Proteomes" id="UP000219636"/>
    </source>
</evidence>
<name>A0A285TGW7_9BACL</name>
<dbReference type="NCBIfam" id="TIGR00229">
    <property type="entry name" value="sensory_box"/>
    <property type="match status" value="1"/>
</dbReference>
<dbReference type="PANTHER" id="PTHR33121">
    <property type="entry name" value="CYCLIC DI-GMP PHOSPHODIESTERASE PDEF"/>
    <property type="match status" value="1"/>
</dbReference>
<dbReference type="Pfam" id="PF13426">
    <property type="entry name" value="PAS_9"/>
    <property type="match status" value="1"/>
</dbReference>
<protein>
    <submittedName>
        <fullName evidence="4">PAS domain S-box-containing protein</fullName>
    </submittedName>
</protein>
<dbReference type="Pfam" id="PF00563">
    <property type="entry name" value="EAL"/>
    <property type="match status" value="1"/>
</dbReference>
<dbReference type="InterPro" id="IPR035919">
    <property type="entry name" value="EAL_sf"/>
</dbReference>
<dbReference type="SUPFAM" id="SSF141868">
    <property type="entry name" value="EAL domain-like"/>
    <property type="match status" value="1"/>
</dbReference>
<dbReference type="Gene3D" id="3.30.70.270">
    <property type="match status" value="1"/>
</dbReference>
<dbReference type="Gene3D" id="3.30.450.40">
    <property type="match status" value="1"/>
</dbReference>
<dbReference type="CDD" id="cd01948">
    <property type="entry name" value="EAL"/>
    <property type="match status" value="1"/>
</dbReference>
<organism evidence="4 5">
    <name type="scientific">Ureibacillus xyleni</name>
    <dbReference type="NCBI Taxonomy" id="614648"/>
    <lineage>
        <taxon>Bacteria</taxon>
        <taxon>Bacillati</taxon>
        <taxon>Bacillota</taxon>
        <taxon>Bacilli</taxon>
        <taxon>Bacillales</taxon>
        <taxon>Caryophanaceae</taxon>
        <taxon>Ureibacillus</taxon>
    </lineage>
</organism>
<evidence type="ECO:0000313" key="4">
    <source>
        <dbReference type="EMBL" id="SOC20998.1"/>
    </source>
</evidence>
<dbReference type="RefSeq" id="WP_097074577.1">
    <property type="nucleotide sequence ID" value="NZ_OBMQ01000012.1"/>
</dbReference>
<evidence type="ECO:0000259" key="3">
    <source>
        <dbReference type="PROSITE" id="PS50887"/>
    </source>
</evidence>
<dbReference type="InterPro" id="IPR000014">
    <property type="entry name" value="PAS"/>
</dbReference>
<dbReference type="OrthoDB" id="2624050at2"/>
<dbReference type="InterPro" id="IPR001633">
    <property type="entry name" value="EAL_dom"/>
</dbReference>
<reference evidence="5" key="1">
    <citation type="submission" date="2017-08" db="EMBL/GenBank/DDBJ databases">
        <authorList>
            <person name="Varghese N."/>
            <person name="Submissions S."/>
        </authorList>
    </citation>
    <scope>NUCLEOTIDE SEQUENCE [LARGE SCALE GENOMIC DNA]</scope>
    <source>
        <strain evidence="5">JC22</strain>
    </source>
</reference>
<dbReference type="InterPro" id="IPR035965">
    <property type="entry name" value="PAS-like_dom_sf"/>
</dbReference>
<dbReference type="PANTHER" id="PTHR33121:SF71">
    <property type="entry name" value="OXYGEN SENSOR PROTEIN DOSP"/>
    <property type="match status" value="1"/>
</dbReference>
<dbReference type="CDD" id="cd00130">
    <property type="entry name" value="PAS"/>
    <property type="match status" value="1"/>
</dbReference>
<dbReference type="Proteomes" id="UP000219636">
    <property type="component" value="Unassembled WGS sequence"/>
</dbReference>
<gene>
    <name evidence="4" type="ORF">SAMN05880501_11293</name>
</gene>
<dbReference type="SMART" id="SM00052">
    <property type="entry name" value="EAL"/>
    <property type="match status" value="1"/>
</dbReference>
<dbReference type="PROSITE" id="PS50883">
    <property type="entry name" value="EAL"/>
    <property type="match status" value="1"/>
</dbReference>
<dbReference type="InterPro" id="IPR050706">
    <property type="entry name" value="Cyclic-di-GMP_PDE-like"/>
</dbReference>
<accession>A0A285TGW7</accession>
<dbReference type="SMART" id="SM00086">
    <property type="entry name" value="PAC"/>
    <property type="match status" value="1"/>
</dbReference>
<dbReference type="SMART" id="SM00267">
    <property type="entry name" value="GGDEF"/>
    <property type="match status" value="1"/>
</dbReference>
<dbReference type="InterPro" id="IPR029016">
    <property type="entry name" value="GAF-like_dom_sf"/>
</dbReference>
<dbReference type="PROSITE" id="PS50887">
    <property type="entry name" value="GGDEF"/>
    <property type="match status" value="1"/>
</dbReference>
<feature type="domain" description="PAS" evidence="1">
    <location>
        <begin position="28"/>
        <end position="67"/>
    </location>
</feature>
<dbReference type="SUPFAM" id="SSF55785">
    <property type="entry name" value="PYP-like sensor domain (PAS domain)"/>
    <property type="match status" value="1"/>
</dbReference>
<dbReference type="SUPFAM" id="SSF55781">
    <property type="entry name" value="GAF domain-like"/>
    <property type="match status" value="1"/>
</dbReference>
<dbReference type="EMBL" id="OBMQ01000012">
    <property type="protein sequence ID" value="SOC20998.1"/>
    <property type="molecule type" value="Genomic_DNA"/>
</dbReference>
<evidence type="ECO:0000259" key="1">
    <source>
        <dbReference type="PROSITE" id="PS50112"/>
    </source>
</evidence>
<dbReference type="SMART" id="SM00091">
    <property type="entry name" value="PAS"/>
    <property type="match status" value="1"/>
</dbReference>
<keyword evidence="5" id="KW-1185">Reference proteome</keyword>
<dbReference type="InterPro" id="IPR029787">
    <property type="entry name" value="Nucleotide_cyclase"/>
</dbReference>
<feature type="domain" description="EAL" evidence="2">
    <location>
        <begin position="464"/>
        <end position="715"/>
    </location>
</feature>
<dbReference type="Gene3D" id="3.30.450.20">
    <property type="entry name" value="PAS domain"/>
    <property type="match status" value="1"/>
</dbReference>
<sequence>MGNSDMPLKKEQLFAFLCNISEQYHIGIAIVDINEPNNPFVFLNDAFLHLTGYEKDELIGRNITILEGLRTNKETQEEFEYHLIHKTPFRLNLLHYRKDQVAFWNHISCEPIKDDNGQIQYAMLHCSDITELMLGKMLSKLEHEVYSELEKGVELVDICNLITKQVERYYIRDIYCSIHFVKSISEIVPIASGSLSLESIKAIHKMDINSTKGCNERAIYIEQLSHESCQKINATIKSCWTKPIFNNDQQLIGYVSIYLKNNAEPRQPDIHFLNKLSPIIGLSIKYAEQKQQLQRLAYFDLSSGIPNYNYFYTNLKQWAEQDIKGYILLTQPSEYASIVDLFGRKIGDKLIGQLIERLESIYDLNTDIIYGRFSNSTFILATKLPSLEIDNLIKKLFEITNTPFSIAEREIFISLKIGIANFDETISIDESIRRSDIALTKSSNQKGAVVSYFEAETDEKIQRELEIVNQLTHGLQNDEFTIHLQPKVNLLTAAIEGFEALARWYSPVLGPISPAEFIPIAEQTGKISQVDNVVLQKVLKFQNERKSKGLKLVPISVNISPVHFYRESFVDDFISLVNKYEISPEFIKIEVTESVELFDHRKAKEILIELKKYGYESSIDDFGVGFSSLSYLQQLPFSEIKIDRSFINGIEDNGMHAVVQTIVQLASNLKMHAVAEGIETAEQYKLLQKMGCRTGQGYYFHKPMPIEEAEKLLDA</sequence>
<feature type="domain" description="GGDEF" evidence="3">
    <location>
        <begin position="323"/>
        <end position="455"/>
    </location>
</feature>
<dbReference type="GO" id="GO:0071111">
    <property type="term" value="F:cyclic-guanylate-specific phosphodiesterase activity"/>
    <property type="evidence" value="ECO:0007669"/>
    <property type="project" value="InterPro"/>
</dbReference>